<dbReference type="Proteomes" id="UP000251314">
    <property type="component" value="Unassembled WGS sequence"/>
</dbReference>
<comment type="caution">
    <text evidence="11">The sequence shown here is derived from an EMBL/GenBank/DDBJ whole genome shotgun (WGS) entry which is preliminary data.</text>
</comment>
<dbReference type="PANTHER" id="PTHR45942">
    <property type="entry name" value="PROTEIN PHOSPATASE 3 REGULATORY SUBUNIT B ALPHA ISOFORM TYPE 1"/>
    <property type="match status" value="1"/>
</dbReference>
<evidence type="ECO:0000259" key="5">
    <source>
        <dbReference type="PROSITE" id="PS50222"/>
    </source>
</evidence>
<feature type="region of interest" description="Disordered" evidence="4">
    <location>
        <begin position="419"/>
        <end position="439"/>
    </location>
</feature>
<dbReference type="EMBL" id="RCMK01000764">
    <property type="protein sequence ID" value="KAG2913170.1"/>
    <property type="molecule type" value="Genomic_DNA"/>
</dbReference>
<reference evidence="11 12" key="1">
    <citation type="submission" date="2018-01" db="EMBL/GenBank/DDBJ databases">
        <title>Draft genome of the strawberry crown rot pathogen Phytophthora cactorum.</title>
        <authorList>
            <person name="Armitage A.D."/>
            <person name="Lysoe E."/>
            <person name="Nellist C.F."/>
            <person name="Harrison R.J."/>
            <person name="Brurberg M.B."/>
        </authorList>
    </citation>
    <scope>NUCLEOTIDE SEQUENCE [LARGE SCALE GENOMIC DNA]</scope>
    <source>
        <strain evidence="11 12">10300</strain>
    </source>
</reference>
<dbReference type="InterPro" id="IPR002048">
    <property type="entry name" value="EF_hand_dom"/>
</dbReference>
<dbReference type="EMBL" id="RCMG01000165">
    <property type="protein sequence ID" value="KAG2861057.1"/>
    <property type="molecule type" value="Genomic_DNA"/>
</dbReference>
<evidence type="ECO:0000313" key="9">
    <source>
        <dbReference type="EMBL" id="KAG2998940.1"/>
    </source>
</evidence>
<dbReference type="PROSITE" id="PS00018">
    <property type="entry name" value="EF_HAND_1"/>
    <property type="match status" value="1"/>
</dbReference>
<protein>
    <recommendedName>
        <fullName evidence="5">EF-hand domain-containing protein</fullName>
    </recommendedName>
</protein>
<evidence type="ECO:0000256" key="2">
    <source>
        <dbReference type="ARBA" id="ARBA00022737"/>
    </source>
</evidence>
<keyword evidence="2" id="KW-0677">Repeat</keyword>
<evidence type="ECO:0000256" key="1">
    <source>
        <dbReference type="ARBA" id="ARBA00022723"/>
    </source>
</evidence>
<feature type="compositionally biased region" description="Low complexity" evidence="4">
    <location>
        <begin position="54"/>
        <end position="64"/>
    </location>
</feature>
<evidence type="ECO:0000313" key="8">
    <source>
        <dbReference type="EMBL" id="KAG2913170.1"/>
    </source>
</evidence>
<dbReference type="Proteomes" id="UP000697107">
    <property type="component" value="Unassembled WGS sequence"/>
</dbReference>
<keyword evidence="1" id="KW-0479">Metal-binding</keyword>
<name>A0A329SMT7_9STRA</name>
<dbReference type="GO" id="GO:0005509">
    <property type="term" value="F:calcium ion binding"/>
    <property type="evidence" value="ECO:0007669"/>
    <property type="project" value="InterPro"/>
</dbReference>
<accession>A0A329SMT7</accession>
<dbReference type="OrthoDB" id="114727at2759"/>
<dbReference type="Gene3D" id="1.10.238.10">
    <property type="entry name" value="EF-hand"/>
    <property type="match status" value="1"/>
</dbReference>
<evidence type="ECO:0000313" key="7">
    <source>
        <dbReference type="EMBL" id="KAG2897865.1"/>
    </source>
</evidence>
<dbReference type="Proteomes" id="UP000774804">
    <property type="component" value="Unassembled WGS sequence"/>
</dbReference>
<evidence type="ECO:0000313" key="11">
    <source>
        <dbReference type="EMBL" id="RAW37891.1"/>
    </source>
</evidence>
<proteinExistence type="predicted"/>
<feature type="region of interest" description="Disordered" evidence="4">
    <location>
        <begin position="1"/>
        <end position="101"/>
    </location>
</feature>
<evidence type="ECO:0000313" key="10">
    <source>
        <dbReference type="EMBL" id="KAG3212943.1"/>
    </source>
</evidence>
<evidence type="ECO:0000256" key="3">
    <source>
        <dbReference type="ARBA" id="ARBA00022837"/>
    </source>
</evidence>
<dbReference type="SUPFAM" id="SSF47473">
    <property type="entry name" value="EF-hand"/>
    <property type="match status" value="1"/>
</dbReference>
<dbReference type="EMBL" id="MJFZ01000101">
    <property type="protein sequence ID" value="RAW37891.1"/>
    <property type="molecule type" value="Genomic_DNA"/>
</dbReference>
<dbReference type="InterPro" id="IPR011992">
    <property type="entry name" value="EF-hand-dom_pair"/>
</dbReference>
<dbReference type="EMBL" id="RCMV01000784">
    <property type="protein sequence ID" value="KAG3212943.1"/>
    <property type="molecule type" value="Genomic_DNA"/>
</dbReference>
<sequence>MTGAKPAKVRDYVQPDSARSKSALTSDSSKASKESDAPSTASTPVRKKKKKNASKNGNSNNSTSRDGETKTSKKRKSPKRSDVEVQPTVQPKISQRKVQAKQNSFSTLLDTGSSTIAVGDAAPEEDETGALAGGNFGLLLETKQAEKLCLSLGLQKRNVEAMRCFFDHEEELGTGDITTDEFFSMLHEQPRQLTKGLFEAVGLVRNLRRIRFDDFVICIATVATWTKSELLHYAFKQFDVDESGVMDGRELRAFCEGLKNDSSFYFADNVNKAREKLVIRDRNNRYQHFQEKNGQSLTDEDIEANTVVDLEDLAKGSTEFQVAFYPLLQLQQSVRSCAPGERFWAKVAQRRQEIEVIVHYMRMHKGELPAFSILKRVIAYLLPSSQANAQLAVHKLAILKFAEEERIWQDQAHARAEAKKLELTGIKEEDKPTPNPRER</sequence>
<gene>
    <name evidence="11" type="ORF">PC110_g5878</name>
    <name evidence="6" type="ORF">PC113_g7493</name>
    <name evidence="7" type="ORF">PC115_g17018</name>
    <name evidence="8" type="ORF">PC117_g18655</name>
    <name evidence="9" type="ORF">PC118_g1075</name>
    <name evidence="10" type="ORF">PC129_g16113</name>
</gene>
<evidence type="ECO:0000313" key="6">
    <source>
        <dbReference type="EMBL" id="KAG2861057.1"/>
    </source>
</evidence>
<dbReference type="PROSITE" id="PS50222">
    <property type="entry name" value="EF_HAND_2"/>
    <property type="match status" value="1"/>
</dbReference>
<dbReference type="Proteomes" id="UP000736787">
    <property type="component" value="Unassembled WGS sequence"/>
</dbReference>
<keyword evidence="3" id="KW-0106">Calcium</keyword>
<feature type="domain" description="EF-hand" evidence="5">
    <location>
        <begin position="226"/>
        <end position="261"/>
    </location>
</feature>
<dbReference type="VEuPathDB" id="FungiDB:PC110_g5878"/>
<dbReference type="InterPro" id="IPR018247">
    <property type="entry name" value="EF_Hand_1_Ca_BS"/>
</dbReference>
<dbReference type="EMBL" id="RCML01000012">
    <property type="protein sequence ID" value="KAG2998940.1"/>
    <property type="molecule type" value="Genomic_DNA"/>
</dbReference>
<reference evidence="10" key="2">
    <citation type="submission" date="2018-05" db="EMBL/GenBank/DDBJ databases">
        <title>Effector identification in a new, highly contiguous assembly of the strawberry crown rot pathogen Phytophthora cactorum.</title>
        <authorList>
            <person name="Armitage A.D."/>
            <person name="Nellist C.F."/>
            <person name="Bates H."/>
            <person name="Vickerstaff R.J."/>
            <person name="Harrison R.J."/>
        </authorList>
    </citation>
    <scope>NUCLEOTIDE SEQUENCE</scope>
    <source>
        <strain evidence="6">15-7</strain>
        <strain evidence="7">4032</strain>
        <strain evidence="8">4040</strain>
        <strain evidence="9">P415</strain>
        <strain evidence="10">P421</strain>
    </source>
</reference>
<dbReference type="Proteomes" id="UP000760860">
    <property type="component" value="Unassembled WGS sequence"/>
</dbReference>
<organism evidence="11 12">
    <name type="scientific">Phytophthora cactorum</name>
    <dbReference type="NCBI Taxonomy" id="29920"/>
    <lineage>
        <taxon>Eukaryota</taxon>
        <taxon>Sar</taxon>
        <taxon>Stramenopiles</taxon>
        <taxon>Oomycota</taxon>
        <taxon>Peronosporomycetes</taxon>
        <taxon>Peronosporales</taxon>
        <taxon>Peronosporaceae</taxon>
        <taxon>Phytophthora</taxon>
    </lineage>
</organism>
<dbReference type="EMBL" id="RCMI01000780">
    <property type="protein sequence ID" value="KAG2897865.1"/>
    <property type="molecule type" value="Genomic_DNA"/>
</dbReference>
<keyword evidence="12" id="KW-1185">Reference proteome</keyword>
<evidence type="ECO:0000256" key="4">
    <source>
        <dbReference type="SAM" id="MobiDB-lite"/>
    </source>
</evidence>
<evidence type="ECO:0000313" key="12">
    <source>
        <dbReference type="Proteomes" id="UP000251314"/>
    </source>
</evidence>
<dbReference type="Proteomes" id="UP000735874">
    <property type="component" value="Unassembled WGS sequence"/>
</dbReference>
<dbReference type="AlphaFoldDB" id="A0A329SMT7"/>